<evidence type="ECO:0000313" key="3">
    <source>
        <dbReference type="Proteomes" id="UP001236806"/>
    </source>
</evidence>
<name>A0ABU0PIA1_9MICC</name>
<organism evidence="2 3">
    <name type="scientific">Pseudarthrobacter siccitolerans</name>
    <dbReference type="NCBI Taxonomy" id="861266"/>
    <lineage>
        <taxon>Bacteria</taxon>
        <taxon>Bacillati</taxon>
        <taxon>Actinomycetota</taxon>
        <taxon>Actinomycetes</taxon>
        <taxon>Micrococcales</taxon>
        <taxon>Micrococcaceae</taxon>
        <taxon>Pseudarthrobacter</taxon>
    </lineage>
</organism>
<sequence length="71" mass="7641">MIELLSGLGLRLRQRALRLLPDEVGATATEYGILMAFIVVIAFAGVSLFGLALSGWYDELTAHLKVVLGIP</sequence>
<feature type="transmembrane region" description="Helical" evidence="1">
    <location>
        <begin position="31"/>
        <end position="53"/>
    </location>
</feature>
<dbReference type="Proteomes" id="UP001236806">
    <property type="component" value="Unassembled WGS sequence"/>
</dbReference>
<keyword evidence="3" id="KW-1185">Reference proteome</keyword>
<evidence type="ECO:0000313" key="2">
    <source>
        <dbReference type="EMBL" id="MDQ0673689.1"/>
    </source>
</evidence>
<reference evidence="2 3" key="1">
    <citation type="submission" date="2023-07" db="EMBL/GenBank/DDBJ databases">
        <title>Comparative genomics of wheat-associated soil bacteria to identify genetic determinants of phenazine resistance.</title>
        <authorList>
            <person name="Mouncey N."/>
        </authorList>
    </citation>
    <scope>NUCLEOTIDE SEQUENCE [LARGE SCALE GENOMIC DNA]</scope>
    <source>
        <strain evidence="2 3">W1I3</strain>
    </source>
</reference>
<keyword evidence="1" id="KW-0812">Transmembrane</keyword>
<keyword evidence="1" id="KW-0472">Membrane</keyword>
<protein>
    <submittedName>
        <fullName evidence="2">Flp pilus assembly pilin Flp</fullName>
    </submittedName>
</protein>
<keyword evidence="1" id="KW-1133">Transmembrane helix</keyword>
<gene>
    <name evidence="2" type="ORF">QFZ36_001250</name>
</gene>
<comment type="caution">
    <text evidence="2">The sequence shown here is derived from an EMBL/GenBank/DDBJ whole genome shotgun (WGS) entry which is preliminary data.</text>
</comment>
<dbReference type="EMBL" id="JAUSXB010000001">
    <property type="protein sequence ID" value="MDQ0673689.1"/>
    <property type="molecule type" value="Genomic_DNA"/>
</dbReference>
<proteinExistence type="predicted"/>
<evidence type="ECO:0000256" key="1">
    <source>
        <dbReference type="SAM" id="Phobius"/>
    </source>
</evidence>
<accession>A0ABU0PIA1</accession>